<reference evidence="4 5" key="1">
    <citation type="submission" date="2018-09" db="EMBL/GenBank/DDBJ databases">
        <title>A high-quality reference genome of wild soybean provides a powerful tool to mine soybean genomes.</title>
        <authorList>
            <person name="Xie M."/>
            <person name="Chung C.Y.L."/>
            <person name="Li M.-W."/>
            <person name="Wong F.-L."/>
            <person name="Chan T.-F."/>
            <person name="Lam H.-M."/>
        </authorList>
    </citation>
    <scope>NUCLEOTIDE SEQUENCE [LARGE SCALE GENOMIC DNA]</scope>
    <source>
        <strain evidence="5">cv. W05</strain>
        <tissue evidence="4">Hypocotyl of etiolated seedlings</tissue>
    </source>
</reference>
<organism evidence="4 5">
    <name type="scientific">Glycine soja</name>
    <name type="common">Wild soybean</name>
    <dbReference type="NCBI Taxonomy" id="3848"/>
    <lineage>
        <taxon>Eukaryota</taxon>
        <taxon>Viridiplantae</taxon>
        <taxon>Streptophyta</taxon>
        <taxon>Embryophyta</taxon>
        <taxon>Tracheophyta</taxon>
        <taxon>Spermatophyta</taxon>
        <taxon>Magnoliopsida</taxon>
        <taxon>eudicotyledons</taxon>
        <taxon>Gunneridae</taxon>
        <taxon>Pentapetalae</taxon>
        <taxon>rosids</taxon>
        <taxon>fabids</taxon>
        <taxon>Fabales</taxon>
        <taxon>Fabaceae</taxon>
        <taxon>Papilionoideae</taxon>
        <taxon>50 kb inversion clade</taxon>
        <taxon>NPAAA clade</taxon>
        <taxon>indigoferoid/millettioid clade</taxon>
        <taxon>Phaseoleae</taxon>
        <taxon>Glycine</taxon>
        <taxon>Glycine subgen. Soja</taxon>
    </lineage>
</organism>
<gene>
    <name evidence="4" type="ORF">D0Y65_052186</name>
</gene>
<feature type="region of interest" description="Disordered" evidence="2">
    <location>
        <begin position="114"/>
        <end position="133"/>
    </location>
</feature>
<dbReference type="InterPro" id="IPR002921">
    <property type="entry name" value="Fungal_lipase-type"/>
</dbReference>
<feature type="domain" description="Fungal lipase-type" evidence="3">
    <location>
        <begin position="348"/>
        <end position="485"/>
    </location>
</feature>
<keyword evidence="5" id="KW-1185">Reference proteome</keyword>
<dbReference type="GO" id="GO:0008970">
    <property type="term" value="F:phospholipase A1 activity"/>
    <property type="evidence" value="ECO:0007669"/>
    <property type="project" value="InterPro"/>
</dbReference>
<keyword evidence="1" id="KW-0378">Hydrolase</keyword>
<evidence type="ECO:0000313" key="5">
    <source>
        <dbReference type="Proteomes" id="UP000289340"/>
    </source>
</evidence>
<comment type="caution">
    <text evidence="4">The sequence shown here is derived from an EMBL/GenBank/DDBJ whole genome shotgun (WGS) entry which is preliminary data.</text>
</comment>
<dbReference type="InterPro" id="IPR043367">
    <property type="entry name" value="PLIP1/2/3"/>
</dbReference>
<dbReference type="SUPFAM" id="SSF53474">
    <property type="entry name" value="alpha/beta-Hydrolases"/>
    <property type="match status" value="1"/>
</dbReference>
<dbReference type="CDD" id="cd00519">
    <property type="entry name" value="Lipase_3"/>
    <property type="match status" value="1"/>
</dbReference>
<feature type="region of interest" description="Disordered" evidence="2">
    <location>
        <begin position="215"/>
        <end position="237"/>
    </location>
</feature>
<dbReference type="SMR" id="A0A445FJP8"/>
<evidence type="ECO:0000256" key="1">
    <source>
        <dbReference type="ARBA" id="ARBA00022801"/>
    </source>
</evidence>
<sequence>MDALCLHSSICGIAPSISITASARANDYASHSQVKAVGSFSLFSRFSFRFPLKSFWPRPPTGNASGYHGLAVDDDAVLAENATAETERGEGEGQNGNWVLKIFHIRSVWRGEQRSDEGEAMANGQTDKECDDCRVEEEENEEVSFDRDSFSRMLRRVSLSEARLYARISHLGNLAYSIPKINPGKLFKHYGLRFVTSSIEKKKLAVAAEKNQTTFAATQKEETNEENGGETKEEKNNGGYMISASAAYEIAASAASYLHAQTRSILPFKSSDAVEGEGSHEASNERFNGEKMANTEEANLKATTDSVTAVVAANEQVKQVFADDLNSTSSSPCEWFVCDDDQTSTRYFVIQGSESFASWQANLLFEPVQFEGLDVHVHRGIYEAAKGTYQQMLPEIRGHLKSHGSRATFRFTGHSLGGSLALLVNLMLLIRKEAPFSSLLPVITFGAPSIMCGGDTLLDMLGLPRSHVQAITLHRDIVTRVFCCQYPNHLAELLKAVNSNFRNHPCLNNQKLLYAPMGELLILQPDENFSPSHHLLPSGSGLYLLSGSLSESSDTLKQIHAAQLVFLNTPHPLEILSDRSAYGSGGTIQRDHDMNSYLKCVRTVICQELNQIRKARREQRRKAWWPLVLPHGRNTDIVGGSMIQDRPSFSGIIQIGKESLKRFSRLV</sequence>
<dbReference type="InterPro" id="IPR029058">
    <property type="entry name" value="AB_hydrolase_fold"/>
</dbReference>
<dbReference type="Proteomes" id="UP000289340">
    <property type="component" value="Chromosome 19"/>
</dbReference>
<dbReference type="EMBL" id="QZWG01000019">
    <property type="protein sequence ID" value="RZB49079.1"/>
    <property type="molecule type" value="Genomic_DNA"/>
</dbReference>
<dbReference type="PANTHER" id="PTHR46483">
    <property type="entry name" value="PHOSPHOLIPASE A1 PLIP2, CHLOROPLASTIC"/>
    <property type="match status" value="1"/>
</dbReference>
<dbReference type="GO" id="GO:0006629">
    <property type="term" value="P:lipid metabolic process"/>
    <property type="evidence" value="ECO:0007669"/>
    <property type="project" value="InterPro"/>
</dbReference>
<accession>A0A445FJP8</accession>
<proteinExistence type="predicted"/>
<evidence type="ECO:0000313" key="4">
    <source>
        <dbReference type="EMBL" id="RZB49079.1"/>
    </source>
</evidence>
<dbReference type="Gene3D" id="3.40.50.1820">
    <property type="entry name" value="alpha/beta hydrolase"/>
    <property type="match status" value="1"/>
</dbReference>
<dbReference type="Pfam" id="PF01764">
    <property type="entry name" value="Lipase_3"/>
    <property type="match status" value="1"/>
</dbReference>
<evidence type="ECO:0000259" key="3">
    <source>
        <dbReference type="Pfam" id="PF01764"/>
    </source>
</evidence>
<name>A0A445FJP8_GLYSO</name>
<evidence type="ECO:0000256" key="2">
    <source>
        <dbReference type="SAM" id="MobiDB-lite"/>
    </source>
</evidence>
<dbReference type="PANTHER" id="PTHR46483:SF4">
    <property type="entry name" value="PHOSPHOLIPASE A1 PLIP2, CHLOROPLASTIC"/>
    <property type="match status" value="1"/>
</dbReference>
<dbReference type="AlphaFoldDB" id="A0A445FJP8"/>
<protein>
    <submittedName>
        <fullName evidence="4">Phospholipase A1 PLIP2, chloroplastic</fullName>
    </submittedName>
</protein>